<dbReference type="EMBL" id="LR797068">
    <property type="protein sequence ID" value="CAB4184507.1"/>
    <property type="molecule type" value="Genomic_DNA"/>
</dbReference>
<evidence type="ECO:0000313" key="2">
    <source>
        <dbReference type="EMBL" id="CAB4153749.1"/>
    </source>
</evidence>
<dbReference type="EMBL" id="LR796900">
    <property type="protein sequence ID" value="CAB4173002.1"/>
    <property type="molecule type" value="Genomic_DNA"/>
</dbReference>
<evidence type="ECO:0000313" key="4">
    <source>
        <dbReference type="EMBL" id="CAB4184507.1"/>
    </source>
</evidence>
<dbReference type="EMBL" id="LR796605">
    <property type="protein sequence ID" value="CAB4153749.1"/>
    <property type="molecule type" value="Genomic_DNA"/>
</dbReference>
<gene>
    <name evidence="4" type="ORF">UFOVP1115_11</name>
    <name evidence="5" type="ORF">UFOVP1390_31</name>
    <name evidence="6" type="ORF">UFOVP1567_10</name>
    <name evidence="2" type="ORF">UFOVP626_25</name>
    <name evidence="3" type="ORF">UFOVP951_20</name>
</gene>
<evidence type="ECO:0000313" key="3">
    <source>
        <dbReference type="EMBL" id="CAB4173002.1"/>
    </source>
</evidence>
<accession>A0A6J5S6F1</accession>
<dbReference type="EMBL" id="LR797336">
    <property type="protein sequence ID" value="CAB4204114.1"/>
    <property type="molecule type" value="Genomic_DNA"/>
</dbReference>
<evidence type="ECO:0000313" key="6">
    <source>
        <dbReference type="EMBL" id="CAB5238232.1"/>
    </source>
</evidence>
<sequence length="66" mass="7317">MSQIDATDAKLATHEEICALRYEAIQKSFEAGGKRMSRIEYILYALIAVTLLGPGFAAELLKKLLM</sequence>
<feature type="transmembrane region" description="Helical" evidence="1">
    <location>
        <begin position="41"/>
        <end position="61"/>
    </location>
</feature>
<evidence type="ECO:0000256" key="1">
    <source>
        <dbReference type="SAM" id="Phobius"/>
    </source>
</evidence>
<keyword evidence="1" id="KW-0812">Transmembrane</keyword>
<name>A0A6J5S6F1_9CAUD</name>
<dbReference type="EMBL" id="LR798459">
    <property type="protein sequence ID" value="CAB5238232.1"/>
    <property type="molecule type" value="Genomic_DNA"/>
</dbReference>
<keyword evidence="1" id="KW-0472">Membrane</keyword>
<reference evidence="5" key="1">
    <citation type="submission" date="2020-05" db="EMBL/GenBank/DDBJ databases">
        <authorList>
            <person name="Chiriac C."/>
            <person name="Salcher M."/>
            <person name="Ghai R."/>
            <person name="Kavagutti S V."/>
        </authorList>
    </citation>
    <scope>NUCLEOTIDE SEQUENCE</scope>
</reference>
<protein>
    <submittedName>
        <fullName evidence="5">Uncharacterized protein</fullName>
    </submittedName>
</protein>
<keyword evidence="1" id="KW-1133">Transmembrane helix</keyword>
<proteinExistence type="predicted"/>
<organism evidence="5">
    <name type="scientific">uncultured Caudovirales phage</name>
    <dbReference type="NCBI Taxonomy" id="2100421"/>
    <lineage>
        <taxon>Viruses</taxon>
        <taxon>Duplodnaviria</taxon>
        <taxon>Heunggongvirae</taxon>
        <taxon>Uroviricota</taxon>
        <taxon>Caudoviricetes</taxon>
        <taxon>Peduoviridae</taxon>
        <taxon>Maltschvirus</taxon>
        <taxon>Maltschvirus maltsch</taxon>
    </lineage>
</organism>
<evidence type="ECO:0000313" key="5">
    <source>
        <dbReference type="EMBL" id="CAB4204114.1"/>
    </source>
</evidence>